<keyword evidence="4" id="KW-0862">Zinc</keyword>
<protein>
    <recommendedName>
        <fullName evidence="6">Extradiol ring-cleavage dioxygenase class III enzyme subunit B domain-containing protein</fullName>
    </recommendedName>
</protein>
<evidence type="ECO:0000313" key="8">
    <source>
        <dbReference type="Proteomes" id="UP000742024"/>
    </source>
</evidence>
<evidence type="ECO:0000256" key="1">
    <source>
        <dbReference type="ARBA" id="ARBA00001947"/>
    </source>
</evidence>
<keyword evidence="5" id="KW-0560">Oxidoreductase</keyword>
<evidence type="ECO:0000256" key="2">
    <source>
        <dbReference type="ARBA" id="ARBA00007581"/>
    </source>
</evidence>
<reference evidence="7 8" key="1">
    <citation type="journal article" date="2020" name="bioRxiv">
        <title>Whole genome comparisons of ergot fungi reveals the divergence and evolution of species within the genus Claviceps are the result of varying mechanisms driving genome evolution and host range expansion.</title>
        <authorList>
            <person name="Wyka S.A."/>
            <person name="Mondo S.J."/>
            <person name="Liu M."/>
            <person name="Dettman J."/>
            <person name="Nalam V."/>
            <person name="Broders K.D."/>
        </authorList>
    </citation>
    <scope>NUCLEOTIDE SEQUENCE [LARGE SCALE GENOMIC DNA]</scope>
    <source>
        <strain evidence="7 8">LM583</strain>
    </source>
</reference>
<accession>A0ABQ7PKT0</accession>
<gene>
    <name evidence="7" type="ORF">E4U57_001809</name>
</gene>
<dbReference type="Pfam" id="PF02900">
    <property type="entry name" value="LigB"/>
    <property type="match status" value="1"/>
</dbReference>
<evidence type="ECO:0000256" key="3">
    <source>
        <dbReference type="ARBA" id="ARBA00022723"/>
    </source>
</evidence>
<dbReference type="Proteomes" id="UP000742024">
    <property type="component" value="Unassembled WGS sequence"/>
</dbReference>
<comment type="similarity">
    <text evidence="2">Belongs to the DODA-type extradiol aromatic ring-opening dioxygenase family.</text>
</comment>
<proteinExistence type="inferred from homology"/>
<name>A0ABQ7PKT0_9HYPO</name>
<comment type="caution">
    <text evidence="7">The sequence shown here is derived from an EMBL/GenBank/DDBJ whole genome shotgun (WGS) entry which is preliminary data.</text>
</comment>
<dbReference type="CDD" id="cd07363">
    <property type="entry name" value="45_DOPA_Dioxygenase"/>
    <property type="match status" value="1"/>
</dbReference>
<organism evidence="7 8">
    <name type="scientific">Claviceps arundinis</name>
    <dbReference type="NCBI Taxonomy" id="1623583"/>
    <lineage>
        <taxon>Eukaryota</taxon>
        <taxon>Fungi</taxon>
        <taxon>Dikarya</taxon>
        <taxon>Ascomycota</taxon>
        <taxon>Pezizomycotina</taxon>
        <taxon>Sordariomycetes</taxon>
        <taxon>Hypocreomycetidae</taxon>
        <taxon>Hypocreales</taxon>
        <taxon>Clavicipitaceae</taxon>
        <taxon>Claviceps</taxon>
    </lineage>
</organism>
<evidence type="ECO:0000256" key="5">
    <source>
        <dbReference type="ARBA" id="ARBA00023002"/>
    </source>
</evidence>
<dbReference type="PANTHER" id="PTHR30096:SF0">
    <property type="entry name" value="4,5-DOPA DIOXYGENASE EXTRADIOL-LIKE PROTEIN"/>
    <property type="match status" value="1"/>
</dbReference>
<evidence type="ECO:0000313" key="7">
    <source>
        <dbReference type="EMBL" id="KAG5966803.1"/>
    </source>
</evidence>
<sequence length="335" mass="36591">MKRTSTRNVLRAAALITFPFPYQNRLALSLAHQPDMPIAPVIALSHGGGPLPLLGDKNHDAIVSSLRNKVPQILRLGTSSAPKAMVLVTAHWSANIPSISSSIHHELYYDYYGFPPEAYTIKYPAKGDPTLASEIKDLLEQEGLSAQLDASRGWDHGVFVPLSLINPAADIPVVQLSVLESENPEEHLRMGKALRRLRERNIAIVGSGFASLHNMRELMGLRGGNAVRTGFKALSDEWNGALTKAVMARSESERWTGLMDWRGLPHSERMHPLGGGEHFMPLVVCAGAAGDGEEGGVYRDEYMGIDIFTYYWGLGGKSEDGGRGQAEAREGKEEL</sequence>
<feature type="domain" description="Extradiol ring-cleavage dioxygenase class III enzyme subunit B" evidence="6">
    <location>
        <begin position="43"/>
        <end position="292"/>
    </location>
</feature>
<evidence type="ECO:0000259" key="6">
    <source>
        <dbReference type="Pfam" id="PF02900"/>
    </source>
</evidence>
<comment type="cofactor">
    <cofactor evidence="1">
        <name>Zn(2+)</name>
        <dbReference type="ChEBI" id="CHEBI:29105"/>
    </cofactor>
</comment>
<dbReference type="InterPro" id="IPR004183">
    <property type="entry name" value="Xdiol_dOase_suB"/>
</dbReference>
<dbReference type="SUPFAM" id="SSF53213">
    <property type="entry name" value="LigB-like"/>
    <property type="match status" value="1"/>
</dbReference>
<dbReference type="Gene3D" id="3.40.830.10">
    <property type="entry name" value="LigB-like"/>
    <property type="match status" value="1"/>
</dbReference>
<keyword evidence="8" id="KW-1185">Reference proteome</keyword>
<dbReference type="PANTHER" id="PTHR30096">
    <property type="entry name" value="4,5-DOPA DIOXYGENASE EXTRADIOL-LIKE PROTEIN"/>
    <property type="match status" value="1"/>
</dbReference>
<evidence type="ECO:0000256" key="4">
    <source>
        <dbReference type="ARBA" id="ARBA00022833"/>
    </source>
</evidence>
<keyword evidence="3" id="KW-0479">Metal-binding</keyword>
<dbReference type="EMBL" id="SRPR01000017">
    <property type="protein sequence ID" value="KAG5966803.1"/>
    <property type="molecule type" value="Genomic_DNA"/>
</dbReference>
<dbReference type="InterPro" id="IPR014436">
    <property type="entry name" value="Extradiol_dOase_DODA"/>
</dbReference>